<comment type="caution">
    <text evidence="2">The sequence shown here is derived from an EMBL/GenBank/DDBJ whole genome shotgun (WGS) entry which is preliminary data.</text>
</comment>
<reference evidence="2 3" key="1">
    <citation type="journal article" date="2014" name="Genome Biol. Evol.">
        <title>The genome of the myxosporean Thelohanellus kitauei shows adaptations to nutrient acquisition within its fish host.</title>
        <authorList>
            <person name="Yang Y."/>
            <person name="Xiong J."/>
            <person name="Zhou Z."/>
            <person name="Huo F."/>
            <person name="Miao W."/>
            <person name="Ran C."/>
            <person name="Liu Y."/>
            <person name="Zhang J."/>
            <person name="Feng J."/>
            <person name="Wang M."/>
            <person name="Wang M."/>
            <person name="Wang L."/>
            <person name="Yao B."/>
        </authorList>
    </citation>
    <scope>NUCLEOTIDE SEQUENCE [LARGE SCALE GENOMIC DNA]</scope>
    <source>
        <strain evidence="2">Wuqing</strain>
    </source>
</reference>
<organism evidence="2 3">
    <name type="scientific">Thelohanellus kitauei</name>
    <name type="common">Myxosporean</name>
    <dbReference type="NCBI Taxonomy" id="669202"/>
    <lineage>
        <taxon>Eukaryota</taxon>
        <taxon>Metazoa</taxon>
        <taxon>Cnidaria</taxon>
        <taxon>Myxozoa</taxon>
        <taxon>Myxosporea</taxon>
        <taxon>Bivalvulida</taxon>
        <taxon>Platysporina</taxon>
        <taxon>Myxobolidae</taxon>
        <taxon>Thelohanellus</taxon>
    </lineage>
</organism>
<evidence type="ECO:0000313" key="3">
    <source>
        <dbReference type="Proteomes" id="UP000031668"/>
    </source>
</evidence>
<evidence type="ECO:0000256" key="1">
    <source>
        <dbReference type="SAM" id="MobiDB-lite"/>
    </source>
</evidence>
<dbReference type="AlphaFoldDB" id="A0A0C2M8C0"/>
<evidence type="ECO:0000313" key="2">
    <source>
        <dbReference type="EMBL" id="KII63240.1"/>
    </source>
</evidence>
<sequence>MTDETNSSKARRSGSNPKRLPSTVTLGHTSYQLKDSLKSVQALRQKPKPTQANLAGHNVSLSQRFNGYRSTESSWNVRGLMATVFMFFTLSHGCLAQLMPQGPSMLITHRFHQINPFPQLSIMANNLLTQPSIPPFPQLSGTLQNAVTPNPFGSYAINIKQLTTPVVTPVQVHLN</sequence>
<accession>A0A0C2M8C0</accession>
<gene>
    <name evidence="2" type="ORF">RF11_07921</name>
</gene>
<name>A0A0C2M8C0_THEKT</name>
<keyword evidence="3" id="KW-1185">Reference proteome</keyword>
<proteinExistence type="predicted"/>
<dbReference type="Proteomes" id="UP000031668">
    <property type="component" value="Unassembled WGS sequence"/>
</dbReference>
<protein>
    <submittedName>
        <fullName evidence="2">Uncharacterized protein</fullName>
    </submittedName>
</protein>
<dbReference type="EMBL" id="JWZT01004760">
    <property type="protein sequence ID" value="KII63240.1"/>
    <property type="molecule type" value="Genomic_DNA"/>
</dbReference>
<feature type="region of interest" description="Disordered" evidence="1">
    <location>
        <begin position="1"/>
        <end position="25"/>
    </location>
</feature>